<evidence type="ECO:0000313" key="2">
    <source>
        <dbReference type="EMBL" id="KHN28215.1"/>
    </source>
</evidence>
<reference evidence="2" key="1">
    <citation type="submission" date="2014-07" db="EMBL/GenBank/DDBJ databases">
        <title>Identification of a novel salt tolerance gene in wild soybean by whole-genome sequencing.</title>
        <authorList>
            <person name="Lam H.-M."/>
            <person name="Qi X."/>
            <person name="Li M.-W."/>
            <person name="Liu X."/>
            <person name="Xie M."/>
            <person name="Ni M."/>
            <person name="Xu X."/>
        </authorList>
    </citation>
    <scope>NUCLEOTIDE SEQUENCE [LARGE SCALE GENOMIC DNA]</scope>
    <source>
        <tissue evidence="2">Root</tissue>
    </source>
</reference>
<accession>A0A0B2R3I7</accession>
<feature type="region of interest" description="Disordered" evidence="1">
    <location>
        <begin position="1"/>
        <end position="55"/>
    </location>
</feature>
<dbReference type="Proteomes" id="UP000053555">
    <property type="component" value="Unassembled WGS sequence"/>
</dbReference>
<sequence length="104" mass="11790">MGSNNKKSNSTSEEQTLISDDSLKPLNKKQYRIMPTQTLGTKRGIEPQPNPNSNLRLRPLVRLAPAATHCRSSTLACSRTWPWCPSQRGSHRGKTDLKVTRWFE</sequence>
<feature type="compositionally biased region" description="Low complexity" evidence="1">
    <location>
        <begin position="1"/>
        <end position="10"/>
    </location>
</feature>
<evidence type="ECO:0000256" key="1">
    <source>
        <dbReference type="SAM" id="MobiDB-lite"/>
    </source>
</evidence>
<feature type="compositionally biased region" description="Basic and acidic residues" evidence="1">
    <location>
        <begin position="93"/>
        <end position="104"/>
    </location>
</feature>
<dbReference type="EMBL" id="KN652923">
    <property type="protein sequence ID" value="KHN28215.1"/>
    <property type="molecule type" value="Genomic_DNA"/>
</dbReference>
<proteinExistence type="predicted"/>
<name>A0A0B2R3I7_GLYSO</name>
<feature type="region of interest" description="Disordered" evidence="1">
    <location>
        <begin position="85"/>
        <end position="104"/>
    </location>
</feature>
<organism evidence="2">
    <name type="scientific">Glycine soja</name>
    <name type="common">Wild soybean</name>
    <dbReference type="NCBI Taxonomy" id="3848"/>
    <lineage>
        <taxon>Eukaryota</taxon>
        <taxon>Viridiplantae</taxon>
        <taxon>Streptophyta</taxon>
        <taxon>Embryophyta</taxon>
        <taxon>Tracheophyta</taxon>
        <taxon>Spermatophyta</taxon>
        <taxon>Magnoliopsida</taxon>
        <taxon>eudicotyledons</taxon>
        <taxon>Gunneridae</taxon>
        <taxon>Pentapetalae</taxon>
        <taxon>rosids</taxon>
        <taxon>fabids</taxon>
        <taxon>Fabales</taxon>
        <taxon>Fabaceae</taxon>
        <taxon>Papilionoideae</taxon>
        <taxon>50 kb inversion clade</taxon>
        <taxon>NPAAA clade</taxon>
        <taxon>indigoferoid/millettioid clade</taxon>
        <taxon>Phaseoleae</taxon>
        <taxon>Glycine</taxon>
        <taxon>Glycine subgen. Soja</taxon>
    </lineage>
</organism>
<dbReference type="AlphaFoldDB" id="A0A0B2R3I7"/>
<gene>
    <name evidence="2" type="ORF">glysoja_038837</name>
</gene>
<protein>
    <submittedName>
        <fullName evidence="2">Uncharacterized protein</fullName>
    </submittedName>
</protein>